<accession>A0AAN8GY21</accession>
<protein>
    <submittedName>
        <fullName evidence="2">Uncharacterized protein</fullName>
    </submittedName>
</protein>
<keyword evidence="3" id="KW-1185">Reference proteome</keyword>
<feature type="compositionally biased region" description="Low complexity" evidence="1">
    <location>
        <begin position="89"/>
        <end position="125"/>
    </location>
</feature>
<proteinExistence type="predicted"/>
<feature type="compositionally biased region" description="Basic residues" evidence="1">
    <location>
        <begin position="62"/>
        <end position="72"/>
    </location>
</feature>
<evidence type="ECO:0000313" key="2">
    <source>
        <dbReference type="EMBL" id="KAK5895611.1"/>
    </source>
</evidence>
<name>A0AAN8GY21_CHAGU</name>
<reference evidence="2 3" key="1">
    <citation type="journal article" date="2023" name="Mol. Biol. Evol.">
        <title>Genomics of Secondarily Temperate Adaptation in the Only Non-Antarctic Icefish.</title>
        <authorList>
            <person name="Rivera-Colon A.G."/>
            <person name="Rayamajhi N."/>
            <person name="Minhas B.F."/>
            <person name="Madrigal G."/>
            <person name="Bilyk K.T."/>
            <person name="Yoon V."/>
            <person name="Hune M."/>
            <person name="Gregory S."/>
            <person name="Cheng C.H.C."/>
            <person name="Catchen J.M."/>
        </authorList>
    </citation>
    <scope>NUCLEOTIDE SEQUENCE [LARGE SCALE GENOMIC DNA]</scope>
    <source>
        <tissue evidence="2">White muscle</tissue>
    </source>
</reference>
<feature type="compositionally biased region" description="Polar residues" evidence="1">
    <location>
        <begin position="78"/>
        <end position="87"/>
    </location>
</feature>
<feature type="compositionally biased region" description="Basic and acidic residues" evidence="1">
    <location>
        <begin position="148"/>
        <end position="160"/>
    </location>
</feature>
<dbReference type="Proteomes" id="UP001331515">
    <property type="component" value="Unassembled WGS sequence"/>
</dbReference>
<feature type="region of interest" description="Disordered" evidence="1">
    <location>
        <begin position="1"/>
        <end position="238"/>
    </location>
</feature>
<feature type="compositionally biased region" description="Basic and acidic residues" evidence="1">
    <location>
        <begin position="187"/>
        <end position="205"/>
    </location>
</feature>
<evidence type="ECO:0000313" key="3">
    <source>
        <dbReference type="Proteomes" id="UP001331515"/>
    </source>
</evidence>
<sequence length="261" mass="27771">MNRGKRLEKERGKEGGELKRQDSPPGRRESRPSSASSLQEQLTFISPSSPGHQTQAAAASSKHLHLHPHHHRPSDSRGTSSTSKPSAPQSPISKPSSCSSAVTPSHSSSPAPSSSSSPLTPRPAAVFSKRPPPGVSSTPRLPPSSQSDRTKTDVASEPGRRLQPGVRASQGPPAVHSHSSRGVTHPAPRDSRTHPLQERWPHGADSRLSSDLTCTRSSMPTSTSPLLPSPTCSPRLSPLSCHPHISLTEECASPRIRSHSR</sequence>
<dbReference type="EMBL" id="JAURVH010001534">
    <property type="protein sequence ID" value="KAK5895611.1"/>
    <property type="molecule type" value="Genomic_DNA"/>
</dbReference>
<feature type="compositionally biased region" description="Low complexity" evidence="1">
    <location>
        <begin position="213"/>
        <end position="238"/>
    </location>
</feature>
<gene>
    <name evidence="2" type="ORF">CgunFtcFv8_009290</name>
</gene>
<dbReference type="AlphaFoldDB" id="A0AAN8GY21"/>
<comment type="caution">
    <text evidence="2">The sequence shown here is derived from an EMBL/GenBank/DDBJ whole genome shotgun (WGS) entry which is preliminary data.</text>
</comment>
<evidence type="ECO:0000256" key="1">
    <source>
        <dbReference type="SAM" id="MobiDB-lite"/>
    </source>
</evidence>
<feature type="compositionally biased region" description="Polar residues" evidence="1">
    <location>
        <begin position="135"/>
        <end position="147"/>
    </location>
</feature>
<feature type="compositionally biased region" description="Basic and acidic residues" evidence="1">
    <location>
        <begin position="1"/>
        <end position="31"/>
    </location>
</feature>
<organism evidence="2 3">
    <name type="scientific">Champsocephalus gunnari</name>
    <name type="common">Mackerel icefish</name>
    <dbReference type="NCBI Taxonomy" id="52237"/>
    <lineage>
        <taxon>Eukaryota</taxon>
        <taxon>Metazoa</taxon>
        <taxon>Chordata</taxon>
        <taxon>Craniata</taxon>
        <taxon>Vertebrata</taxon>
        <taxon>Euteleostomi</taxon>
        <taxon>Actinopterygii</taxon>
        <taxon>Neopterygii</taxon>
        <taxon>Teleostei</taxon>
        <taxon>Neoteleostei</taxon>
        <taxon>Acanthomorphata</taxon>
        <taxon>Eupercaria</taxon>
        <taxon>Perciformes</taxon>
        <taxon>Notothenioidei</taxon>
        <taxon>Channichthyidae</taxon>
        <taxon>Champsocephalus</taxon>
    </lineage>
</organism>
<feature type="compositionally biased region" description="Polar residues" evidence="1">
    <location>
        <begin position="38"/>
        <end position="55"/>
    </location>
</feature>